<evidence type="ECO:0000313" key="2">
    <source>
        <dbReference type="Proteomes" id="UP000239907"/>
    </source>
</evidence>
<dbReference type="OrthoDB" id="194466at2"/>
<proteinExistence type="predicted"/>
<sequence>MSKAQHIMLGKGLADLPFGATRDEVSAIFGEPEEVDQIDLGDEESIAWHYWNLGISLNFDESENYQLCTIEVASPEVTLFGKQLIGLKRDEAVAFLDGQNIGASKPETSRGVMYEDVELYLWFNGGELAEIQWGPIETDL</sequence>
<dbReference type="AlphaFoldDB" id="A0A2S7U2K7"/>
<comment type="caution">
    <text evidence="1">The sequence shown here is derived from an EMBL/GenBank/DDBJ whole genome shotgun (WGS) entry which is preliminary data.</text>
</comment>
<name>A0A2S7U2K7_9BACT</name>
<keyword evidence="2" id="KW-1185">Reference proteome</keyword>
<accession>A0A2S7U2K7</accession>
<evidence type="ECO:0000313" key="1">
    <source>
        <dbReference type="EMBL" id="PQJ29208.1"/>
    </source>
</evidence>
<gene>
    <name evidence="1" type="ORF">BSZ32_12370</name>
</gene>
<dbReference type="EMBL" id="MQWA01000001">
    <property type="protein sequence ID" value="PQJ29208.1"/>
    <property type="molecule type" value="Genomic_DNA"/>
</dbReference>
<dbReference type="Proteomes" id="UP000239907">
    <property type="component" value="Unassembled WGS sequence"/>
</dbReference>
<dbReference type="RefSeq" id="WP_105043700.1">
    <property type="nucleotide sequence ID" value="NZ_MQWA01000001.1"/>
</dbReference>
<protein>
    <submittedName>
        <fullName evidence="1">Uncharacterized protein</fullName>
    </submittedName>
</protein>
<organism evidence="1 2">
    <name type="scientific">Rubritalea profundi</name>
    <dbReference type="NCBI Taxonomy" id="1658618"/>
    <lineage>
        <taxon>Bacteria</taxon>
        <taxon>Pseudomonadati</taxon>
        <taxon>Verrucomicrobiota</taxon>
        <taxon>Verrucomicrobiia</taxon>
        <taxon>Verrucomicrobiales</taxon>
        <taxon>Rubritaleaceae</taxon>
        <taxon>Rubritalea</taxon>
    </lineage>
</organism>
<reference evidence="1 2" key="1">
    <citation type="submission" date="2016-12" db="EMBL/GenBank/DDBJ databases">
        <title>Study of bacterial adaptation to deep sea.</title>
        <authorList>
            <person name="Song J."/>
            <person name="Yoshizawa S."/>
            <person name="Kogure K."/>
        </authorList>
    </citation>
    <scope>NUCLEOTIDE SEQUENCE [LARGE SCALE GENOMIC DNA]</scope>
    <source>
        <strain evidence="1 2">SAORIC-165</strain>
    </source>
</reference>